<proteinExistence type="predicted"/>
<accession>A0A286UC56</accession>
<organism evidence="1 2">
    <name type="scientific">Pyrrhoderma noxium</name>
    <dbReference type="NCBI Taxonomy" id="2282107"/>
    <lineage>
        <taxon>Eukaryota</taxon>
        <taxon>Fungi</taxon>
        <taxon>Dikarya</taxon>
        <taxon>Basidiomycota</taxon>
        <taxon>Agaricomycotina</taxon>
        <taxon>Agaricomycetes</taxon>
        <taxon>Hymenochaetales</taxon>
        <taxon>Hymenochaetaceae</taxon>
        <taxon>Pyrrhoderma</taxon>
    </lineage>
</organism>
<evidence type="ECO:0000313" key="2">
    <source>
        <dbReference type="Proteomes" id="UP000217199"/>
    </source>
</evidence>
<protein>
    <submittedName>
        <fullName evidence="1">Uncharacterized protein</fullName>
    </submittedName>
</protein>
<dbReference type="AlphaFoldDB" id="A0A286UC56"/>
<sequence>MVVPRIAMSLVYILVTCVRKYDVYDTFPLTTIFGDITNIYMIWSRNEIVVPVKLARTAMHVLYWCNVR</sequence>
<reference evidence="1 2" key="1">
    <citation type="journal article" date="2017" name="Mol. Ecol.">
        <title>Comparative and population genomic landscape of Phellinus noxius: A hypervariable fungus causing root rot in trees.</title>
        <authorList>
            <person name="Chung C.L."/>
            <person name="Lee T.J."/>
            <person name="Akiba M."/>
            <person name="Lee H.H."/>
            <person name="Kuo T.H."/>
            <person name="Liu D."/>
            <person name="Ke H.M."/>
            <person name="Yokoi T."/>
            <person name="Roa M.B."/>
            <person name="Lu M.J."/>
            <person name="Chang Y.Y."/>
            <person name="Ann P.J."/>
            <person name="Tsai J.N."/>
            <person name="Chen C.Y."/>
            <person name="Tzean S.S."/>
            <person name="Ota Y."/>
            <person name="Hattori T."/>
            <person name="Sahashi N."/>
            <person name="Liou R.F."/>
            <person name="Kikuchi T."/>
            <person name="Tsai I.J."/>
        </authorList>
    </citation>
    <scope>NUCLEOTIDE SEQUENCE [LARGE SCALE GENOMIC DNA]</scope>
    <source>
        <strain evidence="1 2">FFPRI411160</strain>
    </source>
</reference>
<evidence type="ECO:0000313" key="1">
    <source>
        <dbReference type="EMBL" id="PAV17138.1"/>
    </source>
</evidence>
<dbReference type="EMBL" id="NBII01000007">
    <property type="protein sequence ID" value="PAV17138.1"/>
    <property type="molecule type" value="Genomic_DNA"/>
</dbReference>
<dbReference type="Proteomes" id="UP000217199">
    <property type="component" value="Unassembled WGS sequence"/>
</dbReference>
<keyword evidence="2" id="KW-1185">Reference proteome</keyword>
<dbReference type="InParanoid" id="A0A286UC56"/>
<name>A0A286UC56_9AGAM</name>
<comment type="caution">
    <text evidence="1">The sequence shown here is derived from an EMBL/GenBank/DDBJ whole genome shotgun (WGS) entry which is preliminary data.</text>
</comment>
<gene>
    <name evidence="1" type="ORF">PNOK_0720200</name>
</gene>